<reference evidence="1 2" key="1">
    <citation type="submission" date="2020-02" db="EMBL/GenBank/DDBJ databases">
        <authorList>
            <person name="Ferguson B K."/>
        </authorList>
    </citation>
    <scope>NUCLEOTIDE SEQUENCE [LARGE SCALE GENOMIC DNA]</scope>
</reference>
<protein>
    <submittedName>
        <fullName evidence="1">Uncharacterized protein</fullName>
    </submittedName>
</protein>
<gene>
    <name evidence="1" type="ORF">TBRA_LOCUS1049</name>
</gene>
<evidence type="ECO:0000313" key="2">
    <source>
        <dbReference type="Proteomes" id="UP000479190"/>
    </source>
</evidence>
<proteinExistence type="predicted"/>
<accession>A0A6H5I150</accession>
<evidence type="ECO:0000313" key="1">
    <source>
        <dbReference type="EMBL" id="CAB0028940.1"/>
    </source>
</evidence>
<dbReference type="AlphaFoldDB" id="A0A6H5I150"/>
<name>A0A6H5I150_9HYME</name>
<keyword evidence="2" id="KW-1185">Reference proteome</keyword>
<dbReference type="Proteomes" id="UP000479190">
    <property type="component" value="Unassembled WGS sequence"/>
</dbReference>
<dbReference type="EMBL" id="CADCXV010000220">
    <property type="protein sequence ID" value="CAB0028940.1"/>
    <property type="molecule type" value="Genomic_DNA"/>
</dbReference>
<organism evidence="1 2">
    <name type="scientific">Trichogramma brassicae</name>
    <dbReference type="NCBI Taxonomy" id="86971"/>
    <lineage>
        <taxon>Eukaryota</taxon>
        <taxon>Metazoa</taxon>
        <taxon>Ecdysozoa</taxon>
        <taxon>Arthropoda</taxon>
        <taxon>Hexapoda</taxon>
        <taxon>Insecta</taxon>
        <taxon>Pterygota</taxon>
        <taxon>Neoptera</taxon>
        <taxon>Endopterygota</taxon>
        <taxon>Hymenoptera</taxon>
        <taxon>Apocrita</taxon>
        <taxon>Proctotrupomorpha</taxon>
        <taxon>Chalcidoidea</taxon>
        <taxon>Trichogrammatidae</taxon>
        <taxon>Trichogramma</taxon>
    </lineage>
</organism>
<sequence length="315" mass="36291">MAGQATMRMKNDLVITLVIERYGSMGHDLNPARSYCQWEKRKLPQITRPRQVRTIICPSGSGQRYSATADYVFGVGRPNWCSKQRAPAATVIIQRKSAASPGYKRATKGKRKRIVYNDHDEHYGDSHQEPDMEPQDFDKLVEEHLGRLQVDQRDRLGVEKRTREQRMYCWPSQSNNHHYKLLGVFKMLRISMSSPRRKDVVDDSTESKPRVRIGAMRLMRGVEGVVTDSRHAAGRSGRDFGSDRHREKIESEAARASVFNWHLLRVYESDSSACIVLPDETRRASYWYIERSCVVGRQREKLSTSEKDACYTVGH</sequence>